<reference evidence="2" key="2">
    <citation type="submission" date="2022-10" db="EMBL/GenBank/DDBJ databases">
        <authorList>
            <person name="Aronson H.S."/>
        </authorList>
    </citation>
    <scope>NUCLEOTIDE SEQUENCE</scope>
    <source>
        <strain evidence="2">RS19-109</strain>
    </source>
</reference>
<dbReference type="GO" id="GO:0035438">
    <property type="term" value="F:cyclic-di-GMP binding"/>
    <property type="evidence" value="ECO:0007669"/>
    <property type="project" value="InterPro"/>
</dbReference>
<feature type="domain" description="PilZ" evidence="1">
    <location>
        <begin position="3"/>
        <end position="101"/>
    </location>
</feature>
<gene>
    <name evidence="2" type="ORF">OLX77_06550</name>
</gene>
<dbReference type="RefSeq" id="WP_307632790.1">
    <property type="nucleotide sequence ID" value="NZ_JAPHEH010000001.1"/>
</dbReference>
<evidence type="ECO:0000259" key="1">
    <source>
        <dbReference type="Pfam" id="PF07238"/>
    </source>
</evidence>
<comment type="caution">
    <text evidence="2">The sequence shown here is derived from an EMBL/GenBank/DDBJ whole genome shotgun (WGS) entry which is preliminary data.</text>
</comment>
<dbReference type="AlphaFoldDB" id="A0A9X4MEL9"/>
<dbReference type="Proteomes" id="UP001154240">
    <property type="component" value="Unassembled WGS sequence"/>
</dbReference>
<keyword evidence="3" id="KW-1185">Reference proteome</keyword>
<accession>A0A9X4MEL9</accession>
<dbReference type="Pfam" id="PF07238">
    <property type="entry name" value="PilZ"/>
    <property type="match status" value="1"/>
</dbReference>
<protein>
    <submittedName>
        <fullName evidence="2">PilZ domain-containing protein</fullName>
    </submittedName>
</protein>
<dbReference type="EMBL" id="JAPHEH010000001">
    <property type="protein sequence ID" value="MDG4475816.1"/>
    <property type="molecule type" value="Genomic_DNA"/>
</dbReference>
<dbReference type="InterPro" id="IPR009875">
    <property type="entry name" value="PilZ_domain"/>
</dbReference>
<proteinExistence type="predicted"/>
<reference evidence="2" key="1">
    <citation type="journal article" date="2022" name="bioRxiv">
        <title>Thiovibrio frasassiensisgen. nov., sp. nov., an autotrophic, elemental sulfur disproportionating bacterium isolated from sulfidic karst sediment, and proposal of Thiovibrionaceae fam. nov.</title>
        <authorList>
            <person name="Aronson H."/>
            <person name="Thomas C."/>
            <person name="Bhattacharyya M."/>
            <person name="Eckstein S."/>
            <person name="Jensen S."/>
            <person name="Barco R."/>
            <person name="Macalady J."/>
            <person name="Amend J."/>
        </authorList>
    </citation>
    <scope>NUCLEOTIDE SEQUENCE</scope>
    <source>
        <strain evidence="2">RS19-109</strain>
    </source>
</reference>
<dbReference type="SUPFAM" id="SSF141371">
    <property type="entry name" value="PilZ domain-like"/>
    <property type="match status" value="1"/>
</dbReference>
<evidence type="ECO:0000313" key="2">
    <source>
        <dbReference type="EMBL" id="MDG4475816.1"/>
    </source>
</evidence>
<dbReference type="Gene3D" id="2.40.10.220">
    <property type="entry name" value="predicted glycosyltransferase like domains"/>
    <property type="match status" value="1"/>
</dbReference>
<organism evidence="2 3">
    <name type="scientific">Thiovibrio frasassiensis</name>
    <dbReference type="NCBI Taxonomy" id="2984131"/>
    <lineage>
        <taxon>Bacteria</taxon>
        <taxon>Pseudomonadati</taxon>
        <taxon>Thermodesulfobacteriota</taxon>
        <taxon>Desulfobulbia</taxon>
        <taxon>Desulfobulbales</taxon>
        <taxon>Thiovibrionaceae</taxon>
        <taxon>Thiovibrio</taxon>
    </lineage>
</organism>
<sequence length="125" mass="14260">MKNKRKNSRVPFEVLIGLDFPDQRHAECKTADLSLKGVFVLGVTGHTIGENCLVSLRLVGSTSHLTLKMKGTVVRVEEDGLALHFYEMDLDSFFHLKNILYYNSENPDLLDEELFAQIETFQDKE</sequence>
<evidence type="ECO:0000313" key="3">
    <source>
        <dbReference type="Proteomes" id="UP001154240"/>
    </source>
</evidence>
<name>A0A9X4MEL9_9BACT</name>